<keyword evidence="2 4" id="KW-0863">Zinc-finger</keyword>
<dbReference type="Proteomes" id="UP000734854">
    <property type="component" value="Unassembled WGS sequence"/>
</dbReference>
<dbReference type="Pfam" id="PF01753">
    <property type="entry name" value="zf-MYND"/>
    <property type="match status" value="1"/>
</dbReference>
<dbReference type="InterPro" id="IPR002893">
    <property type="entry name" value="Znf_MYND"/>
</dbReference>
<evidence type="ECO:0000256" key="2">
    <source>
        <dbReference type="ARBA" id="ARBA00022771"/>
    </source>
</evidence>
<keyword evidence="8" id="KW-1185">Reference proteome</keyword>
<gene>
    <name evidence="7" type="ORF">ZIOFF_054678</name>
</gene>
<dbReference type="InterPro" id="IPR057136">
    <property type="entry name" value="At2g35280_TPR_dom"/>
</dbReference>
<dbReference type="PROSITE" id="PS50865">
    <property type="entry name" value="ZF_MYND_2"/>
    <property type="match status" value="1"/>
</dbReference>
<dbReference type="Gene3D" id="1.25.40.10">
    <property type="entry name" value="Tetratricopeptide repeat domain"/>
    <property type="match status" value="1"/>
</dbReference>
<organism evidence="7 8">
    <name type="scientific">Zingiber officinale</name>
    <name type="common">Ginger</name>
    <name type="synonym">Amomum zingiber</name>
    <dbReference type="NCBI Taxonomy" id="94328"/>
    <lineage>
        <taxon>Eukaryota</taxon>
        <taxon>Viridiplantae</taxon>
        <taxon>Streptophyta</taxon>
        <taxon>Embryophyta</taxon>
        <taxon>Tracheophyta</taxon>
        <taxon>Spermatophyta</taxon>
        <taxon>Magnoliopsida</taxon>
        <taxon>Liliopsida</taxon>
        <taxon>Zingiberales</taxon>
        <taxon>Zingiberaceae</taxon>
        <taxon>Zingiber</taxon>
    </lineage>
</organism>
<sequence length="503" mass="53905">MGASGGAADAGRKRMRPAEKGDLFDVLPDELVVAVLCKLSASAARPADLVAVFVVCKRLNRLGLDPLVLARASAESLAASAKSWSDFSHGFLKRCTDSGNLEACYILGMIRFYCLRNRKSGLSFIAQAAIQNHAPALFSLAVIQFNGSGKSKIDKDPEAGVALCARAASLGYVDAMRVLGHCLQDGYGVRRNLAEGRRLLLLANAREFAAFLHSSSSSSPLHRHANRRGSLLKDLDLWMRSTPPPEPHPANRFLAEWFTSRSEVLNGEELSLCSNGGCGRLETRRHEFWLCAACNLVKYCSRACQATHWRSSHKAECVPFEQWLDATAGDGEDEAPMDGGAGGDGLLAAEVAASSEFLGVVCNNCCSHSCILEDGVLSASTRHSQQAPPPAHVVAPNGHRYLLQRLPAPPAGCWCLPFPLYVGGIAAFTGHRSPDIVLAANNSQLQRPPPTAAAATSPSGHRHLFQRSLVPPAAATDASSERRLQRLPLPPLAVVITLWVTVV</sequence>
<evidence type="ECO:0000256" key="4">
    <source>
        <dbReference type="PROSITE-ProRule" id="PRU00134"/>
    </source>
</evidence>
<evidence type="ECO:0000313" key="7">
    <source>
        <dbReference type="EMBL" id="KAG6486108.1"/>
    </source>
</evidence>
<dbReference type="Pfam" id="PF08238">
    <property type="entry name" value="Sel1"/>
    <property type="match status" value="1"/>
</dbReference>
<dbReference type="Pfam" id="PF23310">
    <property type="entry name" value="TPR_27"/>
    <property type="match status" value="1"/>
</dbReference>
<evidence type="ECO:0000256" key="5">
    <source>
        <dbReference type="SAM" id="MobiDB-lite"/>
    </source>
</evidence>
<dbReference type="SUPFAM" id="SSF81901">
    <property type="entry name" value="HCP-like"/>
    <property type="match status" value="1"/>
</dbReference>
<evidence type="ECO:0000313" key="8">
    <source>
        <dbReference type="Proteomes" id="UP000734854"/>
    </source>
</evidence>
<dbReference type="EMBL" id="JACMSC010000015">
    <property type="protein sequence ID" value="KAG6486108.1"/>
    <property type="molecule type" value="Genomic_DNA"/>
</dbReference>
<protein>
    <recommendedName>
        <fullName evidence="6">MYND-type domain-containing protein</fullName>
    </recommendedName>
</protein>
<dbReference type="PANTHER" id="PTHR46758:SF2">
    <property type="entry name" value="OJ1485_B09.11 PROTEIN"/>
    <property type="match status" value="1"/>
</dbReference>
<name>A0A8J5KJN8_ZINOF</name>
<accession>A0A8J5KJN8</accession>
<dbReference type="PANTHER" id="PTHR46758">
    <property type="entry name" value="MYND DOMAIN-CONTAINING"/>
    <property type="match status" value="1"/>
</dbReference>
<dbReference type="InterPro" id="IPR044508">
    <property type="entry name" value="At5g50450/At1g67340-like"/>
</dbReference>
<dbReference type="InterPro" id="IPR006597">
    <property type="entry name" value="Sel1-like"/>
</dbReference>
<dbReference type="InterPro" id="IPR036047">
    <property type="entry name" value="F-box-like_dom_sf"/>
</dbReference>
<evidence type="ECO:0000259" key="6">
    <source>
        <dbReference type="PROSITE" id="PS50865"/>
    </source>
</evidence>
<reference evidence="7 8" key="1">
    <citation type="submission" date="2020-08" db="EMBL/GenBank/DDBJ databases">
        <title>Plant Genome Project.</title>
        <authorList>
            <person name="Zhang R.-G."/>
        </authorList>
    </citation>
    <scope>NUCLEOTIDE SEQUENCE [LARGE SCALE GENOMIC DNA]</scope>
    <source>
        <tissue evidence="7">Rhizome</tissue>
    </source>
</reference>
<dbReference type="InterPro" id="IPR011990">
    <property type="entry name" value="TPR-like_helical_dom_sf"/>
</dbReference>
<comment type="caution">
    <text evidence="7">The sequence shown here is derived from an EMBL/GenBank/DDBJ whole genome shotgun (WGS) entry which is preliminary data.</text>
</comment>
<feature type="region of interest" description="Disordered" evidence="5">
    <location>
        <begin position="442"/>
        <end position="461"/>
    </location>
</feature>
<dbReference type="Gene3D" id="6.10.140.2220">
    <property type="match status" value="1"/>
</dbReference>
<evidence type="ECO:0000256" key="3">
    <source>
        <dbReference type="ARBA" id="ARBA00022833"/>
    </source>
</evidence>
<dbReference type="SMART" id="SM00671">
    <property type="entry name" value="SEL1"/>
    <property type="match status" value="3"/>
</dbReference>
<keyword evidence="3" id="KW-0862">Zinc</keyword>
<dbReference type="SUPFAM" id="SSF81383">
    <property type="entry name" value="F-box domain"/>
    <property type="match status" value="1"/>
</dbReference>
<keyword evidence="1" id="KW-0479">Metal-binding</keyword>
<dbReference type="GO" id="GO:0008270">
    <property type="term" value="F:zinc ion binding"/>
    <property type="evidence" value="ECO:0007669"/>
    <property type="project" value="UniProtKB-KW"/>
</dbReference>
<feature type="domain" description="MYND-type" evidence="6">
    <location>
        <begin position="275"/>
        <end position="317"/>
    </location>
</feature>
<evidence type="ECO:0000256" key="1">
    <source>
        <dbReference type="ARBA" id="ARBA00022723"/>
    </source>
</evidence>
<dbReference type="AlphaFoldDB" id="A0A8J5KJN8"/>
<proteinExistence type="predicted"/>
<dbReference type="SUPFAM" id="SSF144232">
    <property type="entry name" value="HIT/MYND zinc finger-like"/>
    <property type="match status" value="1"/>
</dbReference>